<feature type="transmembrane region" description="Helical" evidence="1">
    <location>
        <begin position="148"/>
        <end position="169"/>
    </location>
</feature>
<proteinExistence type="predicted"/>
<dbReference type="Proteomes" id="UP000887572">
    <property type="component" value="Unplaced"/>
</dbReference>
<evidence type="ECO:0000256" key="1">
    <source>
        <dbReference type="SAM" id="Phobius"/>
    </source>
</evidence>
<reference evidence="3" key="1">
    <citation type="submission" date="2022-11" db="UniProtKB">
        <authorList>
            <consortium name="WormBaseParasite"/>
        </authorList>
    </citation>
    <scope>IDENTIFICATION</scope>
</reference>
<feature type="transmembrane region" description="Helical" evidence="1">
    <location>
        <begin position="116"/>
        <end position="136"/>
    </location>
</feature>
<evidence type="ECO:0000313" key="2">
    <source>
        <dbReference type="Proteomes" id="UP000887572"/>
    </source>
</evidence>
<dbReference type="AlphaFoldDB" id="A0A914H035"/>
<sequence>MLSKRFLRPLCSVLLSALFSYGLAQALFTRQTLHWIYKIHQFWIARTLFLLLGDNEQKLQKMHSLWNPPEHPFPYLVHALFVYWSLRIMTNDMTRTNNEESITTSATIVPSLWRQFVAIALPNGLCVALSCTLLSLCAQRVGEMHSLVIALQLAHSSVTCTATAFAVVASEWRKGDGK</sequence>
<keyword evidence="2" id="KW-1185">Reference proteome</keyword>
<feature type="transmembrane region" description="Helical" evidence="1">
    <location>
        <begin position="73"/>
        <end position="90"/>
    </location>
</feature>
<protein>
    <submittedName>
        <fullName evidence="3">Uncharacterized protein</fullName>
    </submittedName>
</protein>
<keyword evidence="1" id="KW-0812">Transmembrane</keyword>
<dbReference type="WBParaSite" id="Gr19_v10_g11991.t1">
    <property type="protein sequence ID" value="Gr19_v10_g11991.t1"/>
    <property type="gene ID" value="Gr19_v10_g11991"/>
</dbReference>
<organism evidence="2 3">
    <name type="scientific">Globodera rostochiensis</name>
    <name type="common">Golden nematode worm</name>
    <name type="synonym">Heterodera rostochiensis</name>
    <dbReference type="NCBI Taxonomy" id="31243"/>
    <lineage>
        <taxon>Eukaryota</taxon>
        <taxon>Metazoa</taxon>
        <taxon>Ecdysozoa</taxon>
        <taxon>Nematoda</taxon>
        <taxon>Chromadorea</taxon>
        <taxon>Rhabditida</taxon>
        <taxon>Tylenchina</taxon>
        <taxon>Tylenchomorpha</taxon>
        <taxon>Tylenchoidea</taxon>
        <taxon>Heteroderidae</taxon>
        <taxon>Heteroderinae</taxon>
        <taxon>Globodera</taxon>
    </lineage>
</organism>
<evidence type="ECO:0000313" key="3">
    <source>
        <dbReference type="WBParaSite" id="Gr19_v10_g11991.t1"/>
    </source>
</evidence>
<accession>A0A914H035</accession>
<keyword evidence="1" id="KW-0472">Membrane</keyword>
<keyword evidence="1" id="KW-1133">Transmembrane helix</keyword>
<name>A0A914H035_GLORO</name>